<reference evidence="2" key="1">
    <citation type="submission" date="2019-11" db="EMBL/GenBank/DDBJ databases">
        <authorList>
            <person name="Feng L."/>
        </authorList>
    </citation>
    <scope>NUCLEOTIDE SEQUENCE</scope>
    <source>
        <strain evidence="2">ECasseliflavusLFYP2</strain>
    </source>
</reference>
<organism evidence="2">
    <name type="scientific">Enterococcus casseliflavus</name>
    <name type="common">Enterococcus flavescens</name>
    <dbReference type="NCBI Taxonomy" id="37734"/>
    <lineage>
        <taxon>Bacteria</taxon>
        <taxon>Bacillati</taxon>
        <taxon>Bacillota</taxon>
        <taxon>Bacilli</taxon>
        <taxon>Lactobacillales</taxon>
        <taxon>Enterococcaceae</taxon>
        <taxon>Enterococcus</taxon>
    </lineage>
</organism>
<evidence type="ECO:0000256" key="1">
    <source>
        <dbReference type="ARBA" id="ARBA00006479"/>
    </source>
</evidence>
<name>A0A6N3BA55_ENTCA</name>
<dbReference type="AlphaFoldDB" id="A0A6N3BA55"/>
<dbReference type="InterPro" id="IPR043129">
    <property type="entry name" value="ATPase_NBD"/>
</dbReference>
<keyword evidence="2" id="KW-0808">Transferase</keyword>
<dbReference type="Pfam" id="PF00480">
    <property type="entry name" value="ROK"/>
    <property type="match status" value="1"/>
</dbReference>
<sequence>MYVGFDIGGTSIKYGVLDETGAILEKSAIPTSYEPAEFYQDLLTIIEDAQSRHTIDGIGISAPGIVQKDGFMLTAGAIKSLYGENFKAVLEARTGLPVAVENDANAAAIAEKWIGNAQEAANYLCLVLGTGVGGGIVINNQVYRGAHGMAGEFGWMVIDQLPEEGNIEESSVNKKTAVVGGLIRLYNLAGAAVPGFEPTQDAKEIFDRAQQGEALALKLTDQFLTDLSVGLINLISCFDPELVLIGGGISANPYFWERLQARLTITETRHEAINYLRGQTIAPVRPAKLKNDAGLIGAVYQIHQQLHR</sequence>
<dbReference type="RefSeq" id="WP_421757998.1">
    <property type="nucleotide sequence ID" value="NZ_CACRTX010000008.1"/>
</dbReference>
<accession>A0A6N3BA55</accession>
<proteinExistence type="inferred from homology"/>
<dbReference type="PANTHER" id="PTHR18964">
    <property type="entry name" value="ROK (REPRESSOR, ORF, KINASE) FAMILY"/>
    <property type="match status" value="1"/>
</dbReference>
<dbReference type="EC" id="2.7.1.85" evidence="2"/>
<dbReference type="CDD" id="cd24152">
    <property type="entry name" value="ASKHA_NBD_ROK-like"/>
    <property type="match status" value="1"/>
</dbReference>
<comment type="similarity">
    <text evidence="1">Belongs to the ROK (NagC/XylR) family.</text>
</comment>
<dbReference type="InterPro" id="IPR000600">
    <property type="entry name" value="ROK"/>
</dbReference>
<gene>
    <name evidence="2" type="primary">bglK_2</name>
    <name evidence="2" type="ORF">ECLFYP2_02145</name>
</gene>
<dbReference type="SUPFAM" id="SSF53067">
    <property type="entry name" value="Actin-like ATPase domain"/>
    <property type="match status" value="1"/>
</dbReference>
<keyword evidence="2" id="KW-0418">Kinase</keyword>
<protein>
    <submittedName>
        <fullName evidence="2">Beta-glucoside kinase</fullName>
        <ecNumber evidence="2">2.7.1.85</ecNumber>
    </submittedName>
</protein>
<evidence type="ECO:0000313" key="2">
    <source>
        <dbReference type="EMBL" id="VYT98616.1"/>
    </source>
</evidence>
<dbReference type="GO" id="GO:0047700">
    <property type="term" value="F:beta-glucoside kinase activity"/>
    <property type="evidence" value="ECO:0007669"/>
    <property type="project" value="UniProtKB-EC"/>
</dbReference>
<dbReference type="EMBL" id="CACRTX010000008">
    <property type="protein sequence ID" value="VYT98616.1"/>
    <property type="molecule type" value="Genomic_DNA"/>
</dbReference>
<dbReference type="PANTHER" id="PTHR18964:SF165">
    <property type="entry name" value="BETA-GLUCOSIDE KINASE"/>
    <property type="match status" value="1"/>
</dbReference>
<dbReference type="Gene3D" id="3.30.420.40">
    <property type="match status" value="2"/>
</dbReference>